<feature type="transmembrane region" description="Helical" evidence="1">
    <location>
        <begin position="21"/>
        <end position="37"/>
    </location>
</feature>
<dbReference type="EMBL" id="VAFM01000002">
    <property type="protein sequence ID" value="TKW60406.1"/>
    <property type="molecule type" value="Genomic_DNA"/>
</dbReference>
<keyword evidence="1" id="KW-0812">Transmembrane</keyword>
<reference evidence="2 3" key="1">
    <citation type="journal article" date="2017" name="Nat. Commun.">
        <title>In situ click chemistry generation of cyclooxygenase-2 inhibitors.</title>
        <authorList>
            <person name="Bhardwaj A."/>
            <person name="Kaur J."/>
            <person name="Wuest M."/>
            <person name="Wuest F."/>
        </authorList>
    </citation>
    <scope>NUCLEOTIDE SEQUENCE [LARGE SCALE GENOMIC DNA]</scope>
    <source>
        <strain evidence="2">S2_018_000_R2_106</strain>
    </source>
</reference>
<accession>A0A6N4RBI2</accession>
<organism evidence="2 3">
    <name type="scientific">Blastochloris viridis</name>
    <name type="common">Rhodopseudomonas viridis</name>
    <dbReference type="NCBI Taxonomy" id="1079"/>
    <lineage>
        <taxon>Bacteria</taxon>
        <taxon>Pseudomonadati</taxon>
        <taxon>Pseudomonadota</taxon>
        <taxon>Alphaproteobacteria</taxon>
        <taxon>Hyphomicrobiales</taxon>
        <taxon>Blastochloridaceae</taxon>
        <taxon>Blastochloris</taxon>
    </lineage>
</organism>
<sequence length="72" mass="7765">MLVKLRDVQHNVRQNVKPENLLWTSLGMLLLGNFASTTLDFGAVGGVVALLGIVVMVTGLVLMGDLSRDDIE</sequence>
<evidence type="ECO:0000313" key="2">
    <source>
        <dbReference type="EMBL" id="TKW60406.1"/>
    </source>
</evidence>
<keyword evidence="1" id="KW-1133">Transmembrane helix</keyword>
<feature type="transmembrane region" description="Helical" evidence="1">
    <location>
        <begin position="43"/>
        <end position="63"/>
    </location>
</feature>
<gene>
    <name evidence="2" type="ORF">DI628_05680</name>
</gene>
<dbReference type="Proteomes" id="UP000320948">
    <property type="component" value="Unassembled WGS sequence"/>
</dbReference>
<protein>
    <submittedName>
        <fullName evidence="2">Uncharacterized protein</fullName>
    </submittedName>
</protein>
<comment type="caution">
    <text evidence="2">The sequence shown here is derived from an EMBL/GenBank/DDBJ whole genome shotgun (WGS) entry which is preliminary data.</text>
</comment>
<evidence type="ECO:0000313" key="3">
    <source>
        <dbReference type="Proteomes" id="UP000320948"/>
    </source>
</evidence>
<name>A0A6N4RBI2_BLAVI</name>
<proteinExistence type="predicted"/>
<dbReference type="AlphaFoldDB" id="A0A6N4RBI2"/>
<keyword evidence="1" id="KW-0472">Membrane</keyword>
<evidence type="ECO:0000256" key="1">
    <source>
        <dbReference type="SAM" id="Phobius"/>
    </source>
</evidence>